<gene>
    <name evidence="3" type="ORF">ESB00_08590</name>
</gene>
<dbReference type="SUPFAM" id="SSF55347">
    <property type="entry name" value="Glyceraldehyde-3-phosphate dehydrogenase-like, C-terminal domain"/>
    <property type="match status" value="1"/>
</dbReference>
<dbReference type="SUPFAM" id="SSF51735">
    <property type="entry name" value="NAD(P)-binding Rossmann-fold domains"/>
    <property type="match status" value="1"/>
</dbReference>
<dbReference type="PANTHER" id="PTHR43249">
    <property type="entry name" value="UDP-N-ACETYL-2-AMINO-2-DEOXY-D-GLUCURONATE OXIDASE"/>
    <property type="match status" value="1"/>
</dbReference>
<dbReference type="Proteomes" id="UP000290218">
    <property type="component" value="Unassembled WGS sequence"/>
</dbReference>
<organism evidence="3 4">
    <name type="scientific">Oleiharenicola lentus</name>
    <dbReference type="NCBI Taxonomy" id="2508720"/>
    <lineage>
        <taxon>Bacteria</taxon>
        <taxon>Pseudomonadati</taxon>
        <taxon>Verrucomicrobiota</taxon>
        <taxon>Opitutia</taxon>
        <taxon>Opitutales</taxon>
        <taxon>Opitutaceae</taxon>
        <taxon>Oleiharenicola</taxon>
    </lineage>
</organism>
<dbReference type="AlphaFoldDB" id="A0A4Q1CAL8"/>
<evidence type="ECO:0000259" key="1">
    <source>
        <dbReference type="Pfam" id="PF01408"/>
    </source>
</evidence>
<dbReference type="Pfam" id="PF01408">
    <property type="entry name" value="GFO_IDH_MocA"/>
    <property type="match status" value="1"/>
</dbReference>
<proteinExistence type="predicted"/>
<dbReference type="InterPro" id="IPR036291">
    <property type="entry name" value="NAD(P)-bd_dom_sf"/>
</dbReference>
<dbReference type="OrthoDB" id="9815825at2"/>
<dbReference type="InterPro" id="IPR055170">
    <property type="entry name" value="GFO_IDH_MocA-like_dom"/>
</dbReference>
<reference evidence="3 4" key="1">
    <citation type="submission" date="2019-01" db="EMBL/GenBank/DDBJ databases">
        <title>Lacunisphaera sp. strain TWA-58.</title>
        <authorList>
            <person name="Chen W.-M."/>
        </authorList>
    </citation>
    <scope>NUCLEOTIDE SEQUENCE [LARGE SCALE GENOMIC DNA]</scope>
    <source>
        <strain evidence="3 4">TWA-58</strain>
    </source>
</reference>
<dbReference type="InterPro" id="IPR000683">
    <property type="entry name" value="Gfo/Idh/MocA-like_OxRdtase_N"/>
</dbReference>
<dbReference type="PANTHER" id="PTHR43249:SF1">
    <property type="entry name" value="D-GLUCOSIDE 3-DEHYDROGENASE"/>
    <property type="match status" value="1"/>
</dbReference>
<dbReference type="EMBL" id="SDHX01000001">
    <property type="protein sequence ID" value="RXK55921.1"/>
    <property type="molecule type" value="Genomic_DNA"/>
</dbReference>
<comment type="caution">
    <text evidence="3">The sequence shown here is derived from an EMBL/GenBank/DDBJ whole genome shotgun (WGS) entry which is preliminary data.</text>
</comment>
<evidence type="ECO:0000259" key="2">
    <source>
        <dbReference type="Pfam" id="PF22725"/>
    </source>
</evidence>
<sequence length="372" mass="40322">MEAIRLGVIGLGVMGKAHAASVAAGHVPGLQLTALAKCESADFLGSSSARCFPSAEALIESAAVDAVLVATPHPTHKDLCIRALQAGLHVLVEKPVGIQKSDVAAILQARRSDSQVMAVMFQQRTNPIFQQIRALVQGGELGEIRRFNWIVTNWFRPAAYYATSPWRGTWAGEGGGLLLNQCPHQLDLWQWIFGRPCRIRAFCGFGRYHDIEVEDDVTAYLEYENGTSGVFIASTGESPGTNRLEIVGERGRLVYENGQLQHQQNASDMTVFSRQASAPFATLPCATVPHLAADTGGRHADVMANFVAAIRHGGPLIAALHEGAHSLELANAMILSAWENRAVDLPLDGERYARELAQRIKNSRGFRLPRGG</sequence>
<protein>
    <submittedName>
        <fullName evidence="3">Gfo/Idh/MocA family oxidoreductase</fullName>
    </submittedName>
</protein>
<dbReference type="GO" id="GO:0000166">
    <property type="term" value="F:nucleotide binding"/>
    <property type="evidence" value="ECO:0007669"/>
    <property type="project" value="InterPro"/>
</dbReference>
<dbReference type="Gene3D" id="3.30.360.10">
    <property type="entry name" value="Dihydrodipicolinate Reductase, domain 2"/>
    <property type="match status" value="1"/>
</dbReference>
<name>A0A4Q1CAL8_9BACT</name>
<dbReference type="Pfam" id="PF22725">
    <property type="entry name" value="GFO_IDH_MocA_C3"/>
    <property type="match status" value="1"/>
</dbReference>
<evidence type="ECO:0000313" key="4">
    <source>
        <dbReference type="Proteomes" id="UP000290218"/>
    </source>
</evidence>
<evidence type="ECO:0000313" key="3">
    <source>
        <dbReference type="EMBL" id="RXK55921.1"/>
    </source>
</evidence>
<feature type="domain" description="Gfo/Idh/MocA-like oxidoreductase N-terminal" evidence="1">
    <location>
        <begin position="4"/>
        <end position="119"/>
    </location>
</feature>
<accession>A0A4Q1CAL8</accession>
<keyword evidence="4" id="KW-1185">Reference proteome</keyword>
<feature type="domain" description="GFO/IDH/MocA-like oxidoreductase" evidence="2">
    <location>
        <begin position="129"/>
        <end position="253"/>
    </location>
</feature>
<dbReference type="Gene3D" id="3.40.50.720">
    <property type="entry name" value="NAD(P)-binding Rossmann-like Domain"/>
    <property type="match status" value="1"/>
</dbReference>
<dbReference type="RefSeq" id="WP_129047288.1">
    <property type="nucleotide sequence ID" value="NZ_SDHX01000001.1"/>
</dbReference>
<dbReference type="InterPro" id="IPR052515">
    <property type="entry name" value="Gfo/Idh/MocA_Oxidoreductase"/>
</dbReference>